<dbReference type="EMBL" id="MGGI01000016">
    <property type="protein sequence ID" value="OGM26161.1"/>
    <property type="molecule type" value="Genomic_DNA"/>
</dbReference>
<evidence type="ECO:0000313" key="2">
    <source>
        <dbReference type="Proteomes" id="UP000178851"/>
    </source>
</evidence>
<reference evidence="1 2" key="1">
    <citation type="journal article" date="2016" name="Nat. Commun.">
        <title>Thousands of microbial genomes shed light on interconnected biogeochemical processes in an aquifer system.</title>
        <authorList>
            <person name="Anantharaman K."/>
            <person name="Brown C.T."/>
            <person name="Hug L.A."/>
            <person name="Sharon I."/>
            <person name="Castelle C.J."/>
            <person name="Probst A.J."/>
            <person name="Thomas B.C."/>
            <person name="Singh A."/>
            <person name="Wilkins M.J."/>
            <person name="Karaoz U."/>
            <person name="Brodie E.L."/>
            <person name="Williams K.H."/>
            <person name="Hubbard S.S."/>
            <person name="Banfield J.F."/>
        </authorList>
    </citation>
    <scope>NUCLEOTIDE SEQUENCE [LARGE SCALE GENOMIC DNA]</scope>
</reference>
<sequence length="363" mass="40343">MGANPRDGKTLFASEFAYKPDYDFIPQDVGYSSYQQFLNAQYRVLSDVLVRAGVPGGIQARRLCVVAEGVVVDASWHLGWHDNGIKDSHGASGVWYDKRPPRLREAGWDDDLKISWDFNHENGHRVAHLPDVYRLDGHFADSEPALLGLPGAWRDYVVHHRSDRGPSLMSGWGKGDLDSYTSWIVSRRVKEDWLDDDLKSVLECSSSFPNKVPDRSIFGFGPDWAGAQVKVYRSTRANDQSLDKVLPKVVFDGSALSSHDFEKGMLAGDIDIGNPFAGLGDPVVLGTECLLFAKVTKGDRVGVAYYDIGDFSLVMAKSPSFKDAVRLVRPPANPISQTPENYDSRIQYTGLMKNTIFAPIIMR</sequence>
<comment type="caution">
    <text evidence="1">The sequence shown here is derived from an EMBL/GenBank/DDBJ whole genome shotgun (WGS) entry which is preliminary data.</text>
</comment>
<evidence type="ECO:0000313" key="1">
    <source>
        <dbReference type="EMBL" id="OGM26161.1"/>
    </source>
</evidence>
<organism evidence="1 2">
    <name type="scientific">Candidatus Woesebacteria bacterium RIFCSPHIGHO2_01_FULL_39_28</name>
    <dbReference type="NCBI Taxonomy" id="1802496"/>
    <lineage>
        <taxon>Bacteria</taxon>
        <taxon>Candidatus Woeseibacteriota</taxon>
    </lineage>
</organism>
<name>A0A1F7YFQ3_9BACT</name>
<accession>A0A1F7YFQ3</accession>
<protein>
    <submittedName>
        <fullName evidence="1">Uncharacterized protein</fullName>
    </submittedName>
</protein>
<gene>
    <name evidence="1" type="ORF">A2627_03925</name>
</gene>
<dbReference type="Proteomes" id="UP000178851">
    <property type="component" value="Unassembled WGS sequence"/>
</dbReference>
<dbReference type="AlphaFoldDB" id="A0A1F7YFQ3"/>
<proteinExistence type="predicted"/>